<evidence type="ECO:0000256" key="2">
    <source>
        <dbReference type="SAM" id="Phobius"/>
    </source>
</evidence>
<keyword evidence="2" id="KW-1133">Transmembrane helix</keyword>
<feature type="transmembrane region" description="Helical" evidence="2">
    <location>
        <begin position="258"/>
        <end position="278"/>
    </location>
</feature>
<gene>
    <name evidence="3" type="ORF">GCM10008906_00620</name>
</gene>
<reference evidence="3 4" key="1">
    <citation type="journal article" date="2019" name="Int. J. Syst. Evol. Microbiol.">
        <title>The Global Catalogue of Microorganisms (GCM) 10K type strain sequencing project: providing services to taxonomists for standard genome sequencing and annotation.</title>
        <authorList>
            <consortium name="The Broad Institute Genomics Platform"/>
            <consortium name="The Broad Institute Genome Sequencing Center for Infectious Disease"/>
            <person name="Wu L."/>
            <person name="Ma J."/>
        </authorList>
    </citation>
    <scope>NUCLEOTIDE SEQUENCE [LARGE SCALE GENOMIC DNA]</scope>
    <source>
        <strain evidence="3 4">JCM 1407</strain>
    </source>
</reference>
<evidence type="ECO:0008006" key="5">
    <source>
        <dbReference type="Google" id="ProtNLM"/>
    </source>
</evidence>
<dbReference type="Proteomes" id="UP001501510">
    <property type="component" value="Unassembled WGS sequence"/>
</dbReference>
<feature type="coiled-coil region" evidence="1">
    <location>
        <begin position="123"/>
        <end position="154"/>
    </location>
</feature>
<keyword evidence="2" id="KW-0812">Transmembrane</keyword>
<dbReference type="RefSeq" id="WP_343757667.1">
    <property type="nucleotide sequence ID" value="NZ_BAAACG010000001.1"/>
</dbReference>
<feature type="transmembrane region" description="Helical" evidence="2">
    <location>
        <begin position="162"/>
        <end position="186"/>
    </location>
</feature>
<feature type="transmembrane region" description="Helical" evidence="2">
    <location>
        <begin position="298"/>
        <end position="318"/>
    </location>
</feature>
<protein>
    <recommendedName>
        <fullName evidence="5">MFS transporter</fullName>
    </recommendedName>
</protein>
<keyword evidence="4" id="KW-1185">Reference proteome</keyword>
<comment type="caution">
    <text evidence="3">The sequence shown here is derived from an EMBL/GenBank/DDBJ whole genome shotgun (WGS) entry which is preliminary data.</text>
</comment>
<evidence type="ECO:0000313" key="4">
    <source>
        <dbReference type="Proteomes" id="UP001501510"/>
    </source>
</evidence>
<evidence type="ECO:0000256" key="1">
    <source>
        <dbReference type="SAM" id="Coils"/>
    </source>
</evidence>
<sequence length="379" mass="44439">MDSILRKVCEKEPYDIDDEWLKKITDEIKDYYKISGGRHSESEVSAFIYKSRKSDFEYVVENLTRISYYFNKTGLKEYAMNIKSLIDYITLELLREDHVQKVYETKVNDLVSKVMKKNLDKFNSDIKKNKEDTKKEYKRIEEHYKNMMAKQEKELSGINNTLVSILGIFSAIILSFFGGLSILGSVMQNINKVSRYRLSFSIVLIVFFIFNIIFTLLYVISKLTGKDISVKCNDNKCSHCTKDKDPTYMCLKSNFPAVFWYNYVCICFMGLLFIMFMVDQYNLISNIINIMGISSNSLNILEIGIIGLIIIFIIVFVLTKKFFKNDECYSTTSKKQTEMQIAATREERNNMKINRNIKSYKVKDDIVNIPRVYKHNKRK</sequence>
<feature type="transmembrane region" description="Helical" evidence="2">
    <location>
        <begin position="198"/>
        <end position="220"/>
    </location>
</feature>
<keyword evidence="2" id="KW-0472">Membrane</keyword>
<accession>A0ABN1J838</accession>
<proteinExistence type="predicted"/>
<dbReference type="EMBL" id="BAAACG010000001">
    <property type="protein sequence ID" value="GAA0731777.1"/>
    <property type="molecule type" value="Genomic_DNA"/>
</dbReference>
<evidence type="ECO:0000313" key="3">
    <source>
        <dbReference type="EMBL" id="GAA0731777.1"/>
    </source>
</evidence>
<organism evidence="3 4">
    <name type="scientific">Clostridium oceanicum</name>
    <dbReference type="NCBI Taxonomy" id="1543"/>
    <lineage>
        <taxon>Bacteria</taxon>
        <taxon>Bacillati</taxon>
        <taxon>Bacillota</taxon>
        <taxon>Clostridia</taxon>
        <taxon>Eubacteriales</taxon>
        <taxon>Clostridiaceae</taxon>
        <taxon>Clostridium</taxon>
    </lineage>
</organism>
<keyword evidence="1" id="KW-0175">Coiled coil</keyword>
<name>A0ABN1J838_9CLOT</name>